<feature type="chain" id="PRO_5015774034" evidence="2">
    <location>
        <begin position="25"/>
        <end position="684"/>
    </location>
</feature>
<name>A0A2U1NM90_ARTAN</name>
<dbReference type="InterPro" id="IPR021109">
    <property type="entry name" value="Peptidase_aspartic_dom_sf"/>
</dbReference>
<evidence type="ECO:0000256" key="2">
    <source>
        <dbReference type="SAM" id="SignalP"/>
    </source>
</evidence>
<dbReference type="InterPro" id="IPR001461">
    <property type="entry name" value="Aspartic_peptidase_A1"/>
</dbReference>
<accession>A0A2U1NM90</accession>
<dbReference type="Proteomes" id="UP000245207">
    <property type="component" value="Unassembled WGS sequence"/>
</dbReference>
<dbReference type="PANTHER" id="PTHR47965:SF63">
    <property type="entry name" value="OS01G0937200 PROTEIN"/>
    <property type="match status" value="1"/>
</dbReference>
<keyword evidence="5" id="KW-1185">Reference proteome</keyword>
<dbReference type="SUPFAM" id="SSF50630">
    <property type="entry name" value="Acid proteases"/>
    <property type="match status" value="2"/>
</dbReference>
<keyword evidence="4" id="KW-0645">Protease</keyword>
<dbReference type="GO" id="GO:0004190">
    <property type="term" value="F:aspartic-type endopeptidase activity"/>
    <property type="evidence" value="ECO:0007669"/>
    <property type="project" value="InterPro"/>
</dbReference>
<dbReference type="Pfam" id="PF14541">
    <property type="entry name" value="TAXi_C"/>
    <property type="match status" value="2"/>
</dbReference>
<dbReference type="GO" id="GO:0006508">
    <property type="term" value="P:proteolysis"/>
    <property type="evidence" value="ECO:0007669"/>
    <property type="project" value="UniProtKB-KW"/>
</dbReference>
<evidence type="ECO:0000313" key="4">
    <source>
        <dbReference type="EMBL" id="PWA74578.1"/>
    </source>
</evidence>
<dbReference type="PROSITE" id="PS51767">
    <property type="entry name" value="PEPTIDASE_A1"/>
    <property type="match status" value="1"/>
</dbReference>
<sequence length="684" mass="74458">MHLLIQLFVTILAFISHEHGFATAQFVPPYSSVVVPVNKHTDAAKPLYSVQIMTAFVNLQYLHANFLIDLDAPFIWHDCILQWNSFPGSCPNNTLCTYPVSCEEFQCTDVRTTYSYKNPSCAPVNNDSTIPDWGYCTCPVNVVNPITGSCGQALLNYDEFTVNTSNGRNVFTGLYGAYPNAACAPSSEFQSFPANVSGVMALSTSPYALPAYLFEPLKRIVALCLPSTVSSPGVLLYGTGPYGLLPRSDVDVRTLLTFTPLIKHPDSFGYFISVNAIVIKLRSIDLPANTTTKLSTVEPYTTLRTDIYQGMVRRFIKVTQRIPPAKPVAPFGLCYSTSNNGTQVSIKVPDIDFILPDGKKWTISTANSIKQITKDVACLAFADGGATSEPAIVIGSCGQALLNYDEFTVNTSNGRNVFTGLYGAYPNTACAPSSEFQSFPENVSGVMALSTSPYALPAYLFEPLKRIVALCLPSTVSAPGVLLYGTGPYGLLPRSDVDVRTLLTFTPLIKHPDSFGYFISVNAIVIKLRSIDLPANTTTKLSTVEPYTTLRTDIYQSMVRRFIKVTQRIPPAKPVAPFGLCYSTSNNGTQVSIKVPDIDFILPDGKKWTISTANSIKQITKDVACLAFADGGATSEPAIVIGTFQYEDNFLVFDLENSTFGFSNSLLSKKTSCSNFNFTLTNSP</sequence>
<proteinExistence type="inferred from homology"/>
<comment type="similarity">
    <text evidence="1">Belongs to the peptidase A1 family.</text>
</comment>
<feature type="domain" description="Peptidase A1" evidence="3">
    <location>
        <begin position="318"/>
        <end position="663"/>
    </location>
</feature>
<gene>
    <name evidence="4" type="ORF">CTI12_AA251180</name>
</gene>
<reference evidence="4 5" key="1">
    <citation type="journal article" date="2018" name="Mol. Plant">
        <title>The genome of Artemisia annua provides insight into the evolution of Asteraceae family and artemisinin biosynthesis.</title>
        <authorList>
            <person name="Shen Q."/>
            <person name="Zhang L."/>
            <person name="Liao Z."/>
            <person name="Wang S."/>
            <person name="Yan T."/>
            <person name="Shi P."/>
            <person name="Liu M."/>
            <person name="Fu X."/>
            <person name="Pan Q."/>
            <person name="Wang Y."/>
            <person name="Lv Z."/>
            <person name="Lu X."/>
            <person name="Zhang F."/>
            <person name="Jiang W."/>
            <person name="Ma Y."/>
            <person name="Chen M."/>
            <person name="Hao X."/>
            <person name="Li L."/>
            <person name="Tang Y."/>
            <person name="Lv G."/>
            <person name="Zhou Y."/>
            <person name="Sun X."/>
            <person name="Brodelius P.E."/>
            <person name="Rose J.K.C."/>
            <person name="Tang K."/>
        </authorList>
    </citation>
    <scope>NUCLEOTIDE SEQUENCE [LARGE SCALE GENOMIC DNA]</scope>
    <source>
        <strain evidence="5">cv. Huhao1</strain>
        <tissue evidence="4">Leaf</tissue>
    </source>
</reference>
<dbReference type="OrthoDB" id="1258937at2759"/>
<protein>
    <submittedName>
        <fullName evidence="4">Eukaryotic aspartyl protease family protein</fullName>
    </submittedName>
</protein>
<dbReference type="EMBL" id="PKPP01002544">
    <property type="protein sequence ID" value="PWA74578.1"/>
    <property type="molecule type" value="Genomic_DNA"/>
</dbReference>
<evidence type="ECO:0000313" key="5">
    <source>
        <dbReference type="Proteomes" id="UP000245207"/>
    </source>
</evidence>
<dbReference type="STRING" id="35608.A0A2U1NM90"/>
<dbReference type="InterPro" id="IPR033121">
    <property type="entry name" value="PEPTIDASE_A1"/>
</dbReference>
<dbReference type="Pfam" id="PF14543">
    <property type="entry name" value="TAXi_N"/>
    <property type="match status" value="1"/>
</dbReference>
<feature type="signal peptide" evidence="2">
    <location>
        <begin position="1"/>
        <end position="24"/>
    </location>
</feature>
<evidence type="ECO:0000256" key="1">
    <source>
        <dbReference type="ARBA" id="ARBA00007447"/>
    </source>
</evidence>
<organism evidence="4 5">
    <name type="scientific">Artemisia annua</name>
    <name type="common">Sweet wormwood</name>
    <dbReference type="NCBI Taxonomy" id="35608"/>
    <lineage>
        <taxon>Eukaryota</taxon>
        <taxon>Viridiplantae</taxon>
        <taxon>Streptophyta</taxon>
        <taxon>Embryophyta</taxon>
        <taxon>Tracheophyta</taxon>
        <taxon>Spermatophyta</taxon>
        <taxon>Magnoliopsida</taxon>
        <taxon>eudicotyledons</taxon>
        <taxon>Gunneridae</taxon>
        <taxon>Pentapetalae</taxon>
        <taxon>asterids</taxon>
        <taxon>campanulids</taxon>
        <taxon>Asterales</taxon>
        <taxon>Asteraceae</taxon>
        <taxon>Asteroideae</taxon>
        <taxon>Anthemideae</taxon>
        <taxon>Artemisiinae</taxon>
        <taxon>Artemisia</taxon>
    </lineage>
</organism>
<dbReference type="AlphaFoldDB" id="A0A2U1NM90"/>
<dbReference type="Gene3D" id="2.40.70.10">
    <property type="entry name" value="Acid Proteases"/>
    <property type="match status" value="3"/>
</dbReference>
<keyword evidence="4" id="KW-0378">Hydrolase</keyword>
<dbReference type="PANTHER" id="PTHR47965">
    <property type="entry name" value="ASPARTYL PROTEASE-RELATED"/>
    <property type="match status" value="1"/>
</dbReference>
<dbReference type="InterPro" id="IPR032861">
    <property type="entry name" value="TAXi_N"/>
</dbReference>
<dbReference type="InterPro" id="IPR032799">
    <property type="entry name" value="TAXi_C"/>
</dbReference>
<keyword evidence="2" id="KW-0732">Signal</keyword>
<evidence type="ECO:0000259" key="3">
    <source>
        <dbReference type="PROSITE" id="PS51767"/>
    </source>
</evidence>
<comment type="caution">
    <text evidence="4">The sequence shown here is derived from an EMBL/GenBank/DDBJ whole genome shotgun (WGS) entry which is preliminary data.</text>
</comment>